<evidence type="ECO:0000256" key="6">
    <source>
        <dbReference type="ARBA" id="ARBA00022786"/>
    </source>
</evidence>
<evidence type="ECO:0000256" key="5">
    <source>
        <dbReference type="ARBA" id="ARBA00022771"/>
    </source>
</evidence>
<feature type="compositionally biased region" description="Pro residues" evidence="9">
    <location>
        <begin position="129"/>
        <end position="141"/>
    </location>
</feature>
<organism evidence="11 12">
    <name type="scientific">Entomortierella parvispora</name>
    <dbReference type="NCBI Taxonomy" id="205924"/>
    <lineage>
        <taxon>Eukaryota</taxon>
        <taxon>Fungi</taxon>
        <taxon>Fungi incertae sedis</taxon>
        <taxon>Mucoromycota</taxon>
        <taxon>Mortierellomycotina</taxon>
        <taxon>Mortierellomycetes</taxon>
        <taxon>Mortierellales</taxon>
        <taxon>Mortierellaceae</taxon>
        <taxon>Entomortierella</taxon>
    </lineage>
</organism>
<feature type="compositionally biased region" description="Low complexity" evidence="9">
    <location>
        <begin position="142"/>
        <end position="162"/>
    </location>
</feature>
<feature type="compositionally biased region" description="Polar residues" evidence="9">
    <location>
        <begin position="289"/>
        <end position="300"/>
    </location>
</feature>
<reference evidence="11" key="2">
    <citation type="journal article" date="2022" name="Microbiol. Resour. Announc.">
        <title>Whole-Genome Sequence of Entomortierella parvispora E1425, a Mucoromycotan Fungus Associated with Burkholderiaceae-Related Endosymbiotic Bacteria.</title>
        <authorList>
            <person name="Herlambang A."/>
            <person name="Guo Y."/>
            <person name="Takashima Y."/>
            <person name="Narisawa K."/>
            <person name="Ohta H."/>
            <person name="Nishizawa T."/>
        </authorList>
    </citation>
    <scope>NUCLEOTIDE SEQUENCE</scope>
    <source>
        <strain evidence="11">E1425</strain>
    </source>
</reference>
<evidence type="ECO:0000256" key="1">
    <source>
        <dbReference type="ARBA" id="ARBA00000900"/>
    </source>
</evidence>
<dbReference type="GO" id="GO:0005634">
    <property type="term" value="C:nucleus"/>
    <property type="evidence" value="ECO:0007669"/>
    <property type="project" value="TreeGrafter"/>
</dbReference>
<feature type="compositionally biased region" description="Polar residues" evidence="9">
    <location>
        <begin position="163"/>
        <end position="182"/>
    </location>
</feature>
<evidence type="ECO:0000256" key="7">
    <source>
        <dbReference type="ARBA" id="ARBA00022833"/>
    </source>
</evidence>
<dbReference type="InterPro" id="IPR001841">
    <property type="entry name" value="Znf_RING"/>
</dbReference>
<evidence type="ECO:0000259" key="10">
    <source>
        <dbReference type="PROSITE" id="PS50089"/>
    </source>
</evidence>
<dbReference type="Gene3D" id="3.30.40.10">
    <property type="entry name" value="Zinc/RING finger domain, C3HC4 (zinc finger)"/>
    <property type="match status" value="1"/>
</dbReference>
<dbReference type="EMBL" id="BQFW01000008">
    <property type="protein sequence ID" value="GJJ73403.1"/>
    <property type="molecule type" value="Genomic_DNA"/>
</dbReference>
<evidence type="ECO:0000256" key="8">
    <source>
        <dbReference type="PROSITE-ProRule" id="PRU00175"/>
    </source>
</evidence>
<keyword evidence="3" id="KW-0808">Transferase</keyword>
<dbReference type="PANTHER" id="PTHR45931">
    <property type="entry name" value="SI:CH211-59O9.10"/>
    <property type="match status" value="1"/>
</dbReference>
<evidence type="ECO:0000256" key="4">
    <source>
        <dbReference type="ARBA" id="ARBA00022723"/>
    </source>
</evidence>
<dbReference type="SUPFAM" id="SSF57850">
    <property type="entry name" value="RING/U-box"/>
    <property type="match status" value="1"/>
</dbReference>
<gene>
    <name evidence="11" type="ORF">EMPS_05761</name>
</gene>
<feature type="compositionally biased region" description="Low complexity" evidence="9">
    <location>
        <begin position="7"/>
        <end position="33"/>
    </location>
</feature>
<dbReference type="InterPro" id="IPR039525">
    <property type="entry name" value="RNF126-like_zinc-ribbon"/>
</dbReference>
<feature type="region of interest" description="Disordered" evidence="9">
    <location>
        <begin position="277"/>
        <end position="345"/>
    </location>
</feature>
<proteinExistence type="predicted"/>
<evidence type="ECO:0000256" key="9">
    <source>
        <dbReference type="SAM" id="MobiDB-lite"/>
    </source>
</evidence>
<dbReference type="Pfam" id="PF14369">
    <property type="entry name" value="Zn_ribbon_19"/>
    <property type="match status" value="1"/>
</dbReference>
<feature type="region of interest" description="Disordered" evidence="9">
    <location>
        <begin position="499"/>
        <end position="566"/>
    </location>
</feature>
<dbReference type="GO" id="GO:0006511">
    <property type="term" value="P:ubiquitin-dependent protein catabolic process"/>
    <property type="evidence" value="ECO:0007669"/>
    <property type="project" value="TreeGrafter"/>
</dbReference>
<keyword evidence="6" id="KW-0833">Ubl conjugation pathway</keyword>
<feature type="compositionally biased region" description="Low complexity" evidence="9">
    <location>
        <begin position="499"/>
        <end position="557"/>
    </location>
</feature>
<keyword evidence="12" id="KW-1185">Reference proteome</keyword>
<accession>A0A9P3LWT6</accession>
<sequence length="566" mass="58931">MDLQKNQDPSRQPSQQDQPPGTQQPDHQQQPEQSSTSWTGTPPEGATLTSSTTTTTTFANASTPPPAPQTVSQPVPSVAPATISANLTATAPVPLRIPSPGATSAPMTGNNPPPDGPPPATNLIAVPVNYPPPQGPPPPHAVSPAVAPAAAPVTNPPAGAAPLSSQAPSSTGPPTADPSTTTEQKEYWCHKCQREITPIMVPDPICPHCHNDFVEEIEASNDPRAFVQPAEPLRSTGSQYPGTLSSVDGRIPGAPTSHEPVNLEDLFRLFQVVSNPQRLAQQQQRQQQSTPFGGQRSGSSHAFVFSAGPSGFTRTVTTVGPDGRVQTNTNGSGAGSDATHAAGGEGWHEPPAFISGLLNRLGIQLSYTTDPRALHSFGVPMGGGGGLFPMVSNPGDYAWGQGGLDDIISQMMELQNRQHGPVGATEELINNIPHHTLSDEELADKTECSVCKDEFTKEDTLLQLPCKHIFHDACIKPWLKVSGTCPTCRYSLIEGHPATTETTGSTNTNTHPPANANATAGATGAARATSRLPGSSPTTAPRTNAAAAATGTASTEPSLPPHEPLD</sequence>
<feature type="compositionally biased region" description="Low complexity" evidence="9">
    <location>
        <begin position="277"/>
        <end position="288"/>
    </location>
</feature>
<evidence type="ECO:0000256" key="2">
    <source>
        <dbReference type="ARBA" id="ARBA00012483"/>
    </source>
</evidence>
<dbReference type="InterPro" id="IPR051834">
    <property type="entry name" value="RING_finger_E3_ligase"/>
</dbReference>
<dbReference type="PANTHER" id="PTHR45931:SF3">
    <property type="entry name" value="RING ZINC FINGER-CONTAINING PROTEIN"/>
    <property type="match status" value="1"/>
</dbReference>
<keyword evidence="7" id="KW-0862">Zinc</keyword>
<comment type="catalytic activity">
    <reaction evidence="1">
        <text>S-ubiquitinyl-[E2 ubiquitin-conjugating enzyme]-L-cysteine + [acceptor protein]-L-lysine = [E2 ubiquitin-conjugating enzyme]-L-cysteine + N(6)-ubiquitinyl-[acceptor protein]-L-lysine.</text>
        <dbReference type="EC" id="2.3.2.27"/>
    </reaction>
</comment>
<reference evidence="11" key="1">
    <citation type="submission" date="2021-11" db="EMBL/GenBank/DDBJ databases">
        <authorList>
            <person name="Herlambang A."/>
            <person name="Guo Y."/>
            <person name="Takashima Y."/>
            <person name="Nishizawa T."/>
        </authorList>
    </citation>
    <scope>NUCLEOTIDE SEQUENCE</scope>
    <source>
        <strain evidence="11">E1425</strain>
    </source>
</reference>
<dbReference type="Pfam" id="PF13639">
    <property type="entry name" value="zf-RING_2"/>
    <property type="match status" value="1"/>
</dbReference>
<dbReference type="PROSITE" id="PS50089">
    <property type="entry name" value="ZF_RING_2"/>
    <property type="match status" value="1"/>
</dbReference>
<keyword evidence="4" id="KW-0479">Metal-binding</keyword>
<evidence type="ECO:0000313" key="12">
    <source>
        <dbReference type="Proteomes" id="UP000827284"/>
    </source>
</evidence>
<dbReference type="Proteomes" id="UP000827284">
    <property type="component" value="Unassembled WGS sequence"/>
</dbReference>
<evidence type="ECO:0000256" key="3">
    <source>
        <dbReference type="ARBA" id="ARBA00022679"/>
    </source>
</evidence>
<protein>
    <recommendedName>
        <fullName evidence="2">RING-type E3 ubiquitin transferase</fullName>
        <ecNumber evidence="2">2.3.2.27</ecNumber>
    </recommendedName>
</protein>
<dbReference type="AlphaFoldDB" id="A0A9P3LWT6"/>
<dbReference type="InterPro" id="IPR013083">
    <property type="entry name" value="Znf_RING/FYVE/PHD"/>
</dbReference>
<dbReference type="GO" id="GO:0008270">
    <property type="term" value="F:zinc ion binding"/>
    <property type="evidence" value="ECO:0007669"/>
    <property type="project" value="UniProtKB-KW"/>
</dbReference>
<dbReference type="SMART" id="SM00184">
    <property type="entry name" value="RING"/>
    <property type="match status" value="1"/>
</dbReference>
<feature type="domain" description="RING-type" evidence="10">
    <location>
        <begin position="448"/>
        <end position="489"/>
    </location>
</feature>
<dbReference type="GO" id="GO:0061630">
    <property type="term" value="F:ubiquitin protein ligase activity"/>
    <property type="evidence" value="ECO:0007669"/>
    <property type="project" value="UniProtKB-EC"/>
</dbReference>
<comment type="caution">
    <text evidence="11">The sequence shown here is derived from an EMBL/GenBank/DDBJ whole genome shotgun (WGS) entry which is preliminary data.</text>
</comment>
<feature type="compositionally biased region" description="Low complexity" evidence="9">
    <location>
        <begin position="46"/>
        <end position="62"/>
    </location>
</feature>
<feature type="compositionally biased region" description="Pro residues" evidence="9">
    <location>
        <begin position="111"/>
        <end position="120"/>
    </location>
</feature>
<dbReference type="EC" id="2.3.2.27" evidence="2"/>
<name>A0A9P3LWT6_9FUNG</name>
<evidence type="ECO:0000313" key="11">
    <source>
        <dbReference type="EMBL" id="GJJ73403.1"/>
    </source>
</evidence>
<dbReference type="OrthoDB" id="8062037at2759"/>
<feature type="region of interest" description="Disordered" evidence="9">
    <location>
        <begin position="1"/>
        <end position="184"/>
    </location>
</feature>
<keyword evidence="5 8" id="KW-0863">Zinc-finger</keyword>